<reference evidence="1 2" key="1">
    <citation type="submission" date="2019-02" db="EMBL/GenBank/DDBJ databases">
        <title>Deep-cultivation of Planctomycetes and their phenomic and genomic characterization uncovers novel biology.</title>
        <authorList>
            <person name="Wiegand S."/>
            <person name="Jogler M."/>
            <person name="Boedeker C."/>
            <person name="Pinto D."/>
            <person name="Vollmers J."/>
            <person name="Rivas-Marin E."/>
            <person name="Kohn T."/>
            <person name="Peeters S.H."/>
            <person name="Heuer A."/>
            <person name="Rast P."/>
            <person name="Oberbeckmann S."/>
            <person name="Bunk B."/>
            <person name="Jeske O."/>
            <person name="Meyerdierks A."/>
            <person name="Storesund J.E."/>
            <person name="Kallscheuer N."/>
            <person name="Luecker S."/>
            <person name="Lage O.M."/>
            <person name="Pohl T."/>
            <person name="Merkel B.J."/>
            <person name="Hornburger P."/>
            <person name="Mueller R.-W."/>
            <person name="Bruemmer F."/>
            <person name="Labrenz M."/>
            <person name="Spormann A.M."/>
            <person name="Op Den Camp H."/>
            <person name="Overmann J."/>
            <person name="Amann R."/>
            <person name="Jetten M.S.M."/>
            <person name="Mascher T."/>
            <person name="Medema M.H."/>
            <person name="Devos D.P."/>
            <person name="Kaster A.-K."/>
            <person name="Ovreas L."/>
            <person name="Rohde M."/>
            <person name="Galperin M.Y."/>
            <person name="Jogler C."/>
        </authorList>
    </citation>
    <scope>NUCLEOTIDE SEQUENCE [LARGE SCALE GENOMIC DNA]</scope>
    <source>
        <strain evidence="1 2">Poly41</strain>
    </source>
</reference>
<keyword evidence="2" id="KW-1185">Reference proteome</keyword>
<proteinExistence type="predicted"/>
<name>A0A5C6D7K6_9BACT</name>
<dbReference type="EMBL" id="SJPV01000015">
    <property type="protein sequence ID" value="TWU31824.1"/>
    <property type="molecule type" value="Genomic_DNA"/>
</dbReference>
<dbReference type="OrthoDB" id="226631at2"/>
<comment type="caution">
    <text evidence="1">The sequence shown here is derived from an EMBL/GenBank/DDBJ whole genome shotgun (WGS) entry which is preliminary data.</text>
</comment>
<evidence type="ECO:0000313" key="2">
    <source>
        <dbReference type="Proteomes" id="UP000319143"/>
    </source>
</evidence>
<dbReference type="Pfam" id="PF13385">
    <property type="entry name" value="Laminin_G_3"/>
    <property type="match status" value="1"/>
</dbReference>
<protein>
    <recommendedName>
        <fullName evidence="3">LamG-like jellyroll fold domain-containing protein</fullName>
    </recommendedName>
</protein>
<accession>A0A5C6D7K6</accession>
<dbReference type="Gene3D" id="2.60.120.200">
    <property type="match status" value="1"/>
</dbReference>
<gene>
    <name evidence="1" type="ORF">Poly41_60590</name>
</gene>
<dbReference type="SUPFAM" id="SSF49899">
    <property type="entry name" value="Concanavalin A-like lectins/glucanases"/>
    <property type="match status" value="1"/>
</dbReference>
<organism evidence="1 2">
    <name type="scientific">Novipirellula artificiosorum</name>
    <dbReference type="NCBI Taxonomy" id="2528016"/>
    <lineage>
        <taxon>Bacteria</taxon>
        <taxon>Pseudomonadati</taxon>
        <taxon>Planctomycetota</taxon>
        <taxon>Planctomycetia</taxon>
        <taxon>Pirellulales</taxon>
        <taxon>Pirellulaceae</taxon>
        <taxon>Novipirellula</taxon>
    </lineage>
</organism>
<dbReference type="AlphaFoldDB" id="A0A5C6D7K6"/>
<evidence type="ECO:0000313" key="1">
    <source>
        <dbReference type="EMBL" id="TWU31824.1"/>
    </source>
</evidence>
<evidence type="ECO:0008006" key="3">
    <source>
        <dbReference type="Google" id="ProtNLM"/>
    </source>
</evidence>
<dbReference type="InterPro" id="IPR013320">
    <property type="entry name" value="ConA-like_dom_sf"/>
</dbReference>
<sequence>MVKTLVVEWRCCCRTYQGVVSPLKHEKSKVMFRLFQKQITPFPWIRRSQAACLSLFYFTLTISATAPVQSQWYRGYDGDDATADSVLGLWKFDGDQQSFAKDSSSHQHSAVLRGGEFNANGRFGGCLESHAGYPIVDESHGIHVQSSPVLSPTVPFSVEMWVKPKSEDEFLAKLRPVLLDSKYIPGNPTGMKFGLTNAKDDGRRMSVEIGLGERSETWYSPPLLFAADRWQHIAFHYDARGVVSFFVDGSQVGQVVKPGAGSMAVSQRPLSIGDRIGSLYSGFPGLIDEVRITSGTVEFRPFAFQTDSARLVFLRMDSDAHFSGHIENFMPADLTDSSVEIQFPNGKVETIKLPVIASGQKHPIEVPVDCSLRPGRYEVAVTMVGKKQDGGNTEYRTTTIFPLTIVRRPLPDRMPVVMWGVNGTDNVVQSIPALKNIGFTHCLGLRADYQKIWNEGSDALPGTAAQIQADREMLDVALENEIGVIATLAPARWLRTSPAGETLLRMDRNGKPYDREDVSALLEPVQKFCFDTGAAIGRAYGDHPAFEAALLHTEVRSESQVSFRKEEVAAYLSATGKSIPSEVTSKNGVDYKKISDFPEDRVIDDEDPILMYLKWFWREGDGWNRANSKLNDGLKQNIERDGFWTFHDPAIRVPSVSGSGGDVDVLSHWTYSYPDPVRIGLCTDELLEMSRVGGRSQDVMKMTQLIWYRSQTAPPDVSPRGTSSPWVDQDPAAAYITIAPMHLREALWWKLSRPIKGIMYHGWQSLLDVDSGSSYRYTNPATQHELKRLIESVVEPLGPTLTQIPDVNTDVVFLESFTSQMFARRGTYGWNNGWAGDLYHVLMYAQLQPRVMYEESLLAGGLDTAKVLVLADCDVLTESVVEKIHAFQQRGGLIVGDKQVCPAIRLDWMVPRFERKKQAKADRDRVQDAAAKLRKWLDSRYVRQVDSTNPDVVTRCRRYQSTDYVFAVNDHREPGTYVGGFGLVMEDGLPSDTKVSLLKSSGHVYDLCDQREVFWEKSGERLTGGVSLGPCEGRVWMVTEKPIRRVDISLEESAHLGERMDARISITDGETPMDAVIPVQVQISDPEGMEAEFSGYYGAAGGELSVPIEFAANDHLGLWTVKVTELASGKSSSKYVRLGP</sequence>
<dbReference type="Proteomes" id="UP000319143">
    <property type="component" value="Unassembled WGS sequence"/>
</dbReference>